<dbReference type="EMBL" id="JAACXV010014549">
    <property type="protein sequence ID" value="KAF7266338.1"/>
    <property type="molecule type" value="Genomic_DNA"/>
</dbReference>
<gene>
    <name evidence="2" type="ORF">GWI33_020366</name>
</gene>
<evidence type="ECO:0000313" key="3">
    <source>
        <dbReference type="Proteomes" id="UP000625711"/>
    </source>
</evidence>
<dbReference type="Proteomes" id="UP000625711">
    <property type="component" value="Unassembled WGS sequence"/>
</dbReference>
<protein>
    <recommendedName>
        <fullName evidence="4">Attacin C-terminal domain-containing protein</fullName>
    </recommendedName>
</protein>
<proteinExistence type="predicted"/>
<keyword evidence="1" id="KW-0732">Signal</keyword>
<comment type="caution">
    <text evidence="2">The sequence shown here is derived from an EMBL/GenBank/DDBJ whole genome shotgun (WGS) entry which is preliminary data.</text>
</comment>
<evidence type="ECO:0000313" key="2">
    <source>
        <dbReference type="EMBL" id="KAF7266338.1"/>
    </source>
</evidence>
<reference evidence="2" key="1">
    <citation type="submission" date="2020-08" db="EMBL/GenBank/DDBJ databases">
        <title>Genome sequencing and assembly of the red palm weevil Rhynchophorus ferrugineus.</title>
        <authorList>
            <person name="Dias G.B."/>
            <person name="Bergman C.M."/>
            <person name="Manee M."/>
        </authorList>
    </citation>
    <scope>NUCLEOTIDE SEQUENCE</scope>
    <source>
        <strain evidence="2">AA-2017</strain>
        <tissue evidence="2">Whole larva</tissue>
    </source>
</reference>
<keyword evidence="3" id="KW-1185">Reference proteome</keyword>
<organism evidence="2 3">
    <name type="scientific">Rhynchophorus ferrugineus</name>
    <name type="common">Red palm weevil</name>
    <name type="synonym">Curculio ferrugineus</name>
    <dbReference type="NCBI Taxonomy" id="354439"/>
    <lineage>
        <taxon>Eukaryota</taxon>
        <taxon>Metazoa</taxon>
        <taxon>Ecdysozoa</taxon>
        <taxon>Arthropoda</taxon>
        <taxon>Hexapoda</taxon>
        <taxon>Insecta</taxon>
        <taxon>Pterygota</taxon>
        <taxon>Neoptera</taxon>
        <taxon>Endopterygota</taxon>
        <taxon>Coleoptera</taxon>
        <taxon>Polyphaga</taxon>
        <taxon>Cucujiformia</taxon>
        <taxon>Curculionidae</taxon>
        <taxon>Dryophthorinae</taxon>
        <taxon>Rhynchophorus</taxon>
    </lineage>
</organism>
<evidence type="ECO:0008006" key="4">
    <source>
        <dbReference type="Google" id="ProtNLM"/>
    </source>
</evidence>
<feature type="chain" id="PRO_5032314570" description="Attacin C-terminal domain-containing protein" evidence="1">
    <location>
        <begin position="17"/>
        <end position="126"/>
    </location>
</feature>
<sequence>MKFLIVLVAVVLLASARPETKQLNWQPKDDNQPKAQIYGGGGAEHRNGGGVAGFVNPNGSGAQVKYGHQSGFGQNFAADARVPIYTNKNRYGESTVNLGVGADYQRNPINTGFGDKRIGLSFNHRF</sequence>
<evidence type="ECO:0000256" key="1">
    <source>
        <dbReference type="SAM" id="SignalP"/>
    </source>
</evidence>
<feature type="signal peptide" evidence="1">
    <location>
        <begin position="1"/>
        <end position="16"/>
    </location>
</feature>
<dbReference type="AlphaFoldDB" id="A0A834M0K9"/>
<accession>A0A834M0K9</accession>
<name>A0A834M0K9_RHYFE</name>